<gene>
    <name evidence="1" type="ORF">GCM10023258_18110</name>
</gene>
<sequence>MKRLSRRPEQIETLNFHAAVDVPAPGEQRRVSDPARVGATVAQFEAGLRDSLQSPSRIRGWVSDQLFGLVAADLGGCKLVKQEDAGVLFYEDDVKLPDWRLTLLSDKNILVEVKAEDDNHPRVSKLRLAEVARLKRYAELNDCPLYIAVHWVAISMWTLVPIDDYVRFGDHFEIGLQTAFKRNHMCSLLSDRMLGLKPPLEFRLTMEAVPEEDGATEIEGEPEEVGTRKLSLVTTAVHMFAGGEEMVDKSETALVWFLLQHARWPCEERMEVAGDGVWEMVFTMAPEQSHAEQGFDIIGALSELYTRMFYTGTTSLEDETTKLSIDVEPGTLPRLVPTDLKSDRLPLWHLRIDPSAPAAVGDE</sequence>
<keyword evidence="2" id="KW-1185">Reference proteome</keyword>
<accession>A0ABP9JA25</accession>
<evidence type="ECO:0000313" key="2">
    <source>
        <dbReference type="Proteomes" id="UP001500427"/>
    </source>
</evidence>
<dbReference type="RefSeq" id="WP_345507146.1">
    <property type="nucleotide sequence ID" value="NZ_BAABIW010000013.1"/>
</dbReference>
<protein>
    <submittedName>
        <fullName evidence="1">Uncharacterized protein</fullName>
    </submittedName>
</protein>
<name>A0ABP9JA25_9MICO</name>
<dbReference type="Proteomes" id="UP001500427">
    <property type="component" value="Unassembled WGS sequence"/>
</dbReference>
<comment type="caution">
    <text evidence="1">The sequence shown here is derived from an EMBL/GenBank/DDBJ whole genome shotgun (WGS) entry which is preliminary data.</text>
</comment>
<proteinExistence type="predicted"/>
<evidence type="ECO:0000313" key="1">
    <source>
        <dbReference type="EMBL" id="GAA5025307.1"/>
    </source>
</evidence>
<organism evidence="1 2">
    <name type="scientific">Terrabacter aeriphilus</name>
    <dbReference type="NCBI Taxonomy" id="515662"/>
    <lineage>
        <taxon>Bacteria</taxon>
        <taxon>Bacillati</taxon>
        <taxon>Actinomycetota</taxon>
        <taxon>Actinomycetes</taxon>
        <taxon>Micrococcales</taxon>
        <taxon>Intrasporangiaceae</taxon>
        <taxon>Terrabacter</taxon>
    </lineage>
</organism>
<dbReference type="EMBL" id="BAABIW010000013">
    <property type="protein sequence ID" value="GAA5025307.1"/>
    <property type="molecule type" value="Genomic_DNA"/>
</dbReference>
<reference evidence="2" key="1">
    <citation type="journal article" date="2019" name="Int. J. Syst. Evol. Microbiol.">
        <title>The Global Catalogue of Microorganisms (GCM) 10K type strain sequencing project: providing services to taxonomists for standard genome sequencing and annotation.</title>
        <authorList>
            <consortium name="The Broad Institute Genomics Platform"/>
            <consortium name="The Broad Institute Genome Sequencing Center for Infectious Disease"/>
            <person name="Wu L."/>
            <person name="Ma J."/>
        </authorList>
    </citation>
    <scope>NUCLEOTIDE SEQUENCE [LARGE SCALE GENOMIC DNA]</scope>
    <source>
        <strain evidence="2">JCM 17687</strain>
    </source>
</reference>